<reference evidence="2 3" key="1">
    <citation type="journal article" date="2018" name="Nat. Ecol. Evol.">
        <title>Genomic signatures of mitonuclear coevolution across populations of Tigriopus californicus.</title>
        <authorList>
            <person name="Barreto F.S."/>
            <person name="Watson E.T."/>
            <person name="Lima T.G."/>
            <person name="Willett C.S."/>
            <person name="Edmands S."/>
            <person name="Li W."/>
            <person name="Burton R.S."/>
        </authorList>
    </citation>
    <scope>NUCLEOTIDE SEQUENCE [LARGE SCALE GENOMIC DNA]</scope>
    <source>
        <strain evidence="2 3">San Diego</strain>
    </source>
</reference>
<evidence type="ECO:0000256" key="1">
    <source>
        <dbReference type="SAM" id="MobiDB-lite"/>
    </source>
</evidence>
<dbReference type="EMBL" id="VCGU01000007">
    <property type="protein sequence ID" value="TRY73183.1"/>
    <property type="molecule type" value="Genomic_DNA"/>
</dbReference>
<proteinExistence type="predicted"/>
<sequence>MTDAKFKLEDILNKKKAPPQILDLANIKIESEEDFRAVIEKIPDYRIQPERPEETREQIEVLSQAMKQYKKYRQLRRSQYVQQLDRALLKGDIDLSTVDPTKQLEDTLGELQCKKSRTHWKDLVLRQKLKNLLKTDHDPSSSDSEVVQPMPPLIFSSMARITAVKQEILPPTRGKTLAKIRAMAQENAPDFPEDQVEGLKEKPMSAKKSLLFVPQPAYQFADPCPESMRGVKISDLSSVDINWKMLTLARPNNKTDEEIFSKLVQLDKLRLQTRAKEAEQALARGGKDPFIVVKNPSASKGGVAEKSIKTCSECAEEFCSGTCKEFQYDAYQRLVLPEKEVEITGNEVQSSKKKGKKKRKKRKKSSGTKKVSHMPVTDEEED</sequence>
<evidence type="ECO:0000313" key="2">
    <source>
        <dbReference type="EMBL" id="TRY73183.1"/>
    </source>
</evidence>
<evidence type="ECO:0000313" key="3">
    <source>
        <dbReference type="Proteomes" id="UP000318571"/>
    </source>
</evidence>
<protein>
    <submittedName>
        <fullName evidence="2">Uncharacterized protein</fullName>
    </submittedName>
</protein>
<name>A0A553P668_TIGCA</name>
<organism evidence="2 3">
    <name type="scientific">Tigriopus californicus</name>
    <name type="common">Marine copepod</name>
    <dbReference type="NCBI Taxonomy" id="6832"/>
    <lineage>
        <taxon>Eukaryota</taxon>
        <taxon>Metazoa</taxon>
        <taxon>Ecdysozoa</taxon>
        <taxon>Arthropoda</taxon>
        <taxon>Crustacea</taxon>
        <taxon>Multicrustacea</taxon>
        <taxon>Hexanauplia</taxon>
        <taxon>Copepoda</taxon>
        <taxon>Harpacticoida</taxon>
        <taxon>Harpacticidae</taxon>
        <taxon>Tigriopus</taxon>
    </lineage>
</organism>
<dbReference type="AlphaFoldDB" id="A0A553P668"/>
<feature type="region of interest" description="Disordered" evidence="1">
    <location>
        <begin position="342"/>
        <end position="382"/>
    </location>
</feature>
<comment type="caution">
    <text evidence="2">The sequence shown here is derived from an EMBL/GenBank/DDBJ whole genome shotgun (WGS) entry which is preliminary data.</text>
</comment>
<accession>A0A553P668</accession>
<gene>
    <name evidence="2" type="ORF">TCAL_02543</name>
</gene>
<feature type="compositionally biased region" description="Basic residues" evidence="1">
    <location>
        <begin position="351"/>
        <end position="372"/>
    </location>
</feature>
<dbReference type="Proteomes" id="UP000318571">
    <property type="component" value="Chromosome 3"/>
</dbReference>
<keyword evidence="3" id="KW-1185">Reference proteome</keyword>